<reference evidence="5" key="1">
    <citation type="submission" date="2020-10" db="EMBL/GenBank/DDBJ databases">
        <authorList>
            <person name="Gilroy R."/>
        </authorList>
    </citation>
    <scope>NUCLEOTIDE SEQUENCE</scope>
    <source>
        <strain evidence="5">ChiGjej1B1-1684</strain>
    </source>
</reference>
<dbReference type="NCBIfam" id="TIGR00621">
    <property type="entry name" value="ssb"/>
    <property type="match status" value="1"/>
</dbReference>
<dbReference type="GO" id="GO:0006310">
    <property type="term" value="P:DNA recombination"/>
    <property type="evidence" value="ECO:0007669"/>
    <property type="project" value="UniProtKB-UniRule"/>
</dbReference>
<feature type="compositionally biased region" description="Acidic residues" evidence="4">
    <location>
        <begin position="157"/>
        <end position="169"/>
    </location>
</feature>
<evidence type="ECO:0000256" key="1">
    <source>
        <dbReference type="ARBA" id="ARBA00023125"/>
    </source>
</evidence>
<accession>A0A9D1LXG0</accession>
<feature type="compositionally biased region" description="Low complexity" evidence="4">
    <location>
        <begin position="139"/>
        <end position="151"/>
    </location>
</feature>
<dbReference type="InterPro" id="IPR000424">
    <property type="entry name" value="Primosome_PriB/ssb"/>
</dbReference>
<comment type="caution">
    <text evidence="5">The sequence shown here is derived from an EMBL/GenBank/DDBJ whole genome shotgun (WGS) entry which is preliminary data.</text>
</comment>
<dbReference type="GO" id="GO:0003697">
    <property type="term" value="F:single-stranded DNA binding"/>
    <property type="evidence" value="ECO:0007669"/>
    <property type="project" value="UniProtKB-UniRule"/>
</dbReference>
<gene>
    <name evidence="5" type="ORF">IAD22_01915</name>
</gene>
<organism evidence="5 6">
    <name type="scientific">Candidatus Limousia pullorum</name>
    <dbReference type="NCBI Taxonomy" id="2840860"/>
    <lineage>
        <taxon>Bacteria</taxon>
        <taxon>Bacillati</taxon>
        <taxon>Bacillota</taxon>
        <taxon>Clostridia</taxon>
        <taxon>Eubacteriales</taxon>
        <taxon>Oscillospiraceae</taxon>
        <taxon>Oscillospiraceae incertae sedis</taxon>
        <taxon>Candidatus Limousia</taxon>
    </lineage>
</organism>
<proteinExistence type="inferred from homology"/>
<evidence type="ECO:0000313" key="6">
    <source>
        <dbReference type="Proteomes" id="UP000824118"/>
    </source>
</evidence>
<dbReference type="EMBL" id="DVNG01000028">
    <property type="protein sequence ID" value="HIU49756.1"/>
    <property type="molecule type" value="Genomic_DNA"/>
</dbReference>
<evidence type="ECO:0000256" key="2">
    <source>
        <dbReference type="HAMAP-Rule" id="MF_00984"/>
    </source>
</evidence>
<name>A0A9D1LXG0_9FIRM</name>
<dbReference type="Pfam" id="PF00436">
    <property type="entry name" value="SSB"/>
    <property type="match status" value="1"/>
</dbReference>
<keyword evidence="2" id="KW-0235">DNA replication</keyword>
<dbReference type="Gene3D" id="2.40.50.140">
    <property type="entry name" value="Nucleic acid-binding proteins"/>
    <property type="match status" value="1"/>
</dbReference>
<feature type="compositionally biased region" description="Gly residues" evidence="4">
    <location>
        <begin position="110"/>
        <end position="124"/>
    </location>
</feature>
<dbReference type="PANTHER" id="PTHR10302:SF27">
    <property type="entry name" value="SINGLE-STRANDED DNA-BINDING PROTEIN"/>
    <property type="match status" value="1"/>
</dbReference>
<keyword evidence="1 2" id="KW-0238">DNA-binding</keyword>
<sequence>MLNRVILMGRLVSDPELKTTSSGISVTSFRIAVDRSYVKAGTERQTDFFDIVCWRSTAEFVCRYFFKGSLIALEGQLQSRTYQAKDGSNRYVVEVVADNVSFTGERREGGGYSQGGYSQGGYSQGGYSQPYDAAPQRGYSAPAEPAAPSYSNGSVGDFEEMPLDDDLPF</sequence>
<dbReference type="PROSITE" id="PS50935">
    <property type="entry name" value="SSB"/>
    <property type="match status" value="1"/>
</dbReference>
<dbReference type="PIRSF" id="PIRSF002070">
    <property type="entry name" value="SSB"/>
    <property type="match status" value="1"/>
</dbReference>
<protein>
    <recommendedName>
        <fullName evidence="2 3">Single-stranded DNA-binding protein</fullName>
        <shortName evidence="2">SSB</shortName>
    </recommendedName>
</protein>
<dbReference type="GO" id="GO:0006281">
    <property type="term" value="P:DNA repair"/>
    <property type="evidence" value="ECO:0007669"/>
    <property type="project" value="UniProtKB-UniRule"/>
</dbReference>
<feature type="region of interest" description="Disordered" evidence="4">
    <location>
        <begin position="106"/>
        <end position="169"/>
    </location>
</feature>
<comment type="function">
    <text evidence="2">Plays an important role in DNA replication, recombination and repair. Binds to ssDNA and to an array of partner proteins to recruit them to their sites of action during DNA metabolism.</text>
</comment>
<dbReference type="Proteomes" id="UP000824118">
    <property type="component" value="Unassembled WGS sequence"/>
</dbReference>
<dbReference type="CDD" id="cd04496">
    <property type="entry name" value="SSB_OBF"/>
    <property type="match status" value="1"/>
</dbReference>
<comment type="caution">
    <text evidence="2">Lacks conserved residue(s) required for the propagation of feature annotation.</text>
</comment>
<keyword evidence="2" id="KW-0234">DNA repair</keyword>
<keyword evidence="2" id="KW-0227">DNA damage</keyword>
<evidence type="ECO:0000313" key="5">
    <source>
        <dbReference type="EMBL" id="HIU49756.1"/>
    </source>
</evidence>
<dbReference type="InterPro" id="IPR011344">
    <property type="entry name" value="ssDNA-bd"/>
</dbReference>
<evidence type="ECO:0000256" key="4">
    <source>
        <dbReference type="SAM" id="MobiDB-lite"/>
    </source>
</evidence>
<feature type="short sequence motif" description="Important for interaction with partner proteins" evidence="2">
    <location>
        <begin position="164"/>
        <end position="169"/>
    </location>
</feature>
<dbReference type="InterPro" id="IPR012340">
    <property type="entry name" value="NA-bd_OB-fold"/>
</dbReference>
<reference evidence="5" key="2">
    <citation type="journal article" date="2021" name="PeerJ">
        <title>Extensive microbial diversity within the chicken gut microbiome revealed by metagenomics and culture.</title>
        <authorList>
            <person name="Gilroy R."/>
            <person name="Ravi A."/>
            <person name="Getino M."/>
            <person name="Pursley I."/>
            <person name="Horton D.L."/>
            <person name="Alikhan N.F."/>
            <person name="Baker D."/>
            <person name="Gharbi K."/>
            <person name="Hall N."/>
            <person name="Watson M."/>
            <person name="Adriaenssens E.M."/>
            <person name="Foster-Nyarko E."/>
            <person name="Jarju S."/>
            <person name="Secka A."/>
            <person name="Antonio M."/>
            <person name="Oren A."/>
            <person name="Chaudhuri R.R."/>
            <person name="La Ragione R."/>
            <person name="Hildebrand F."/>
            <person name="Pallen M.J."/>
        </authorList>
    </citation>
    <scope>NUCLEOTIDE SEQUENCE</scope>
    <source>
        <strain evidence="5">ChiGjej1B1-1684</strain>
    </source>
</reference>
<dbReference type="PANTHER" id="PTHR10302">
    <property type="entry name" value="SINGLE-STRANDED DNA-BINDING PROTEIN"/>
    <property type="match status" value="1"/>
</dbReference>
<dbReference type="GO" id="GO:0009295">
    <property type="term" value="C:nucleoid"/>
    <property type="evidence" value="ECO:0007669"/>
    <property type="project" value="TreeGrafter"/>
</dbReference>
<dbReference type="GO" id="GO:0006260">
    <property type="term" value="P:DNA replication"/>
    <property type="evidence" value="ECO:0007669"/>
    <property type="project" value="UniProtKB-UniRule"/>
</dbReference>
<dbReference type="HAMAP" id="MF_00984">
    <property type="entry name" value="SSB"/>
    <property type="match status" value="1"/>
</dbReference>
<comment type="subunit">
    <text evidence="2">Homotetramer.</text>
</comment>
<dbReference type="SUPFAM" id="SSF50249">
    <property type="entry name" value="Nucleic acid-binding proteins"/>
    <property type="match status" value="1"/>
</dbReference>
<evidence type="ECO:0000256" key="3">
    <source>
        <dbReference type="PIRNR" id="PIRNR002070"/>
    </source>
</evidence>
<keyword evidence="2" id="KW-0233">DNA recombination</keyword>
<dbReference type="AlphaFoldDB" id="A0A9D1LXG0"/>